<dbReference type="GO" id="GO:0005770">
    <property type="term" value="C:late endosome"/>
    <property type="evidence" value="ECO:0007669"/>
    <property type="project" value="TreeGrafter"/>
</dbReference>
<dbReference type="SUPFAM" id="SSF48097">
    <property type="entry name" value="Regulator of G-protein signaling, RGS"/>
    <property type="match status" value="1"/>
</dbReference>
<evidence type="ECO:0000313" key="5">
    <source>
        <dbReference type="EMBL" id="JAG78275.1"/>
    </source>
</evidence>
<sequence length="864" mass="96918">MIDTRYVFMTGPVILGLFLAIFDSIAWALVIILTYSVSALWGVTILDYLGVSVNTHLPGDVCRPRDDGACRVCSGSACNRHKPSVYNTHVKVPKDFDVALQNLLETVLQTYVCEWYSTFSSDEAFLQELRLTIATAARNIISRLFRADISEVIFNNLIPVALQHAEDWRLLAIHARKNGNKPEDNVIDYLGHRIHPAALSRDAELNYLRGLVTGFIPHLIPSSYISTNNKVILREILANWVLLPAMDALSDPDTINFLVELCTQYQGDLSQELDAVEVPALQSWITPRIIVQDTEDPLKPSLEQVLESPELLYLFMQHIKESGPVNLLQFCLDIDDLSKRMLTPDMTSDLEESLYTSAQSIYSSYLDPEGGEYLHLPWHISQGMHDILEGGPSKVQELRTSRPLYQAHQEAHARLEAICLPSFHHSFELYKLLCGSPVSATFTRSASQHSTMSGGPGVGARLSNQLGRIRGVLRASAVDGAPFQSPDVFQAEEVDCTPRTFDSALYEDKSARDLTTWRVTVPHVDGGGAFPLYMIAVHSVAEDKSWTVLRRDQDFHVLRARLMEFHGDREMNDSPLPTRKNQTASLTANRQRYQDFLQKLVAKPTLRSSELLHIFLTAPNLKSYLTNYSTPDIGILYQNVAHKLRKEKGQHLDKFMSTLLASTFVKYEHADLGIEPVEQVADVKKGRNFRSTVFEDNLGIKEMKELPYISTGTKQVKGASFCVAGAVENLLGVSGLVSQCTWLLASLARSSLDSVCNKFMNRILMKLLSGGRAAVVVKLLHNAMFEEKSSIDVNPSSRAERYKSAKEGLHSLLPWWCFGLHTNYWCKLMDALLEPLQNPFLNKHLAYVLVDQVLVTLFPEISQI</sequence>
<keyword evidence="1" id="KW-0472">Membrane</keyword>
<dbReference type="PROSITE" id="PS50195">
    <property type="entry name" value="PX"/>
    <property type="match status" value="1"/>
</dbReference>
<feature type="domain" description="PX" evidence="3">
    <location>
        <begin position="511"/>
        <end position="622"/>
    </location>
</feature>
<dbReference type="InterPro" id="IPR003114">
    <property type="entry name" value="Phox_assoc"/>
</dbReference>
<accession>A0A9R1UBI4</accession>
<dbReference type="PROSITE" id="PS50132">
    <property type="entry name" value="RGS"/>
    <property type="match status" value="1"/>
</dbReference>
<dbReference type="PANTHER" id="PTHR22775">
    <property type="entry name" value="SORTING NEXIN"/>
    <property type="match status" value="1"/>
</dbReference>
<evidence type="ECO:0000313" key="7">
    <source>
        <dbReference type="Proteomes" id="UP000694866"/>
    </source>
</evidence>
<dbReference type="Pfam" id="PF00615">
    <property type="entry name" value="RGS"/>
    <property type="match status" value="1"/>
</dbReference>
<evidence type="ECO:0000313" key="6">
    <source>
        <dbReference type="EMBL" id="JAG78278.1"/>
    </source>
</evidence>
<dbReference type="SUPFAM" id="SSF64268">
    <property type="entry name" value="PX domain"/>
    <property type="match status" value="1"/>
</dbReference>
<dbReference type="SMART" id="SM00313">
    <property type="entry name" value="PXA"/>
    <property type="match status" value="1"/>
</dbReference>
<reference evidence="6" key="1">
    <citation type="submission" date="2015-01" db="EMBL/GenBank/DDBJ databases">
        <title>Transcriptome Assembly of Fopius arisanus.</title>
        <authorList>
            <person name="Geib S."/>
        </authorList>
    </citation>
    <scope>NUCLEOTIDE SEQUENCE</scope>
</reference>
<keyword evidence="1" id="KW-0812">Transmembrane</keyword>
<keyword evidence="7" id="KW-1185">Reference proteome</keyword>
<dbReference type="PROSITE" id="PS51207">
    <property type="entry name" value="PXA"/>
    <property type="match status" value="1"/>
</dbReference>
<gene>
    <name evidence="6" type="primary">Snx14_1</name>
    <name evidence="8" type="synonym">LOC105273565</name>
    <name evidence="5" type="synonym">Snx14_2</name>
    <name evidence="5" type="ORF">g.26579</name>
    <name evidence="6" type="ORF">g.26585</name>
</gene>
<dbReference type="OrthoDB" id="5957963at2759"/>
<dbReference type="InterPro" id="IPR036871">
    <property type="entry name" value="PX_dom_sf"/>
</dbReference>
<dbReference type="GO" id="GO:0097352">
    <property type="term" value="P:autophagosome maturation"/>
    <property type="evidence" value="ECO:0007669"/>
    <property type="project" value="TreeGrafter"/>
</dbReference>
<dbReference type="InterPro" id="IPR016137">
    <property type="entry name" value="RGS"/>
</dbReference>
<evidence type="ECO:0000259" key="4">
    <source>
        <dbReference type="PROSITE" id="PS51207"/>
    </source>
</evidence>
<evidence type="ECO:0000313" key="8">
    <source>
        <dbReference type="RefSeq" id="XP_011314371.1"/>
    </source>
</evidence>
<dbReference type="InterPro" id="IPR044926">
    <property type="entry name" value="RGS_subdomain_2"/>
</dbReference>
<reference evidence="8" key="2">
    <citation type="submission" date="2025-04" db="UniProtKB">
        <authorList>
            <consortium name="RefSeq"/>
        </authorList>
    </citation>
    <scope>IDENTIFICATION</scope>
    <source>
        <strain evidence="8">USDA-PBARC FA_bdor</strain>
        <tissue evidence="8">Whole organism</tissue>
    </source>
</reference>
<dbReference type="RefSeq" id="XP_011314371.1">
    <property type="nucleotide sequence ID" value="XM_011316069.1"/>
</dbReference>
<dbReference type="Pfam" id="PF02194">
    <property type="entry name" value="PXA"/>
    <property type="match status" value="1"/>
</dbReference>
<proteinExistence type="predicted"/>
<dbReference type="EMBL" id="GBYB01008511">
    <property type="protein sequence ID" value="JAG78278.1"/>
    <property type="molecule type" value="Transcribed_RNA"/>
</dbReference>
<dbReference type="Gene3D" id="3.30.1520.10">
    <property type="entry name" value="Phox-like domain"/>
    <property type="match status" value="1"/>
</dbReference>
<dbReference type="InterPro" id="IPR001683">
    <property type="entry name" value="PX_dom"/>
</dbReference>
<dbReference type="Pfam" id="PF00787">
    <property type="entry name" value="PX"/>
    <property type="match status" value="1"/>
</dbReference>
<dbReference type="InterPro" id="IPR036305">
    <property type="entry name" value="RGS_sf"/>
</dbReference>
<dbReference type="Gene3D" id="1.10.167.10">
    <property type="entry name" value="Regulator of G-protein Signalling 4, domain 2"/>
    <property type="match status" value="1"/>
</dbReference>
<dbReference type="GO" id="GO:0035091">
    <property type="term" value="F:phosphatidylinositol binding"/>
    <property type="evidence" value="ECO:0007669"/>
    <property type="project" value="InterPro"/>
</dbReference>
<feature type="domain" description="PXA" evidence="4">
    <location>
        <begin position="93"/>
        <end position="266"/>
    </location>
</feature>
<organism evidence="6">
    <name type="scientific">Fopius arisanus</name>
    <dbReference type="NCBI Taxonomy" id="64838"/>
    <lineage>
        <taxon>Eukaryota</taxon>
        <taxon>Metazoa</taxon>
        <taxon>Ecdysozoa</taxon>
        <taxon>Arthropoda</taxon>
        <taxon>Hexapoda</taxon>
        <taxon>Insecta</taxon>
        <taxon>Pterygota</taxon>
        <taxon>Neoptera</taxon>
        <taxon>Endopterygota</taxon>
        <taxon>Hymenoptera</taxon>
        <taxon>Apocrita</taxon>
        <taxon>Ichneumonoidea</taxon>
        <taxon>Braconidae</taxon>
        <taxon>Opiinae</taxon>
        <taxon>Fopius</taxon>
    </lineage>
</organism>
<dbReference type="PANTHER" id="PTHR22775:SF44">
    <property type="entry name" value="SORTING NEXIN-14"/>
    <property type="match status" value="1"/>
</dbReference>
<evidence type="ECO:0000256" key="1">
    <source>
        <dbReference type="SAM" id="Phobius"/>
    </source>
</evidence>
<name>A0A0C9RN56_9HYME</name>
<evidence type="ECO:0000259" key="2">
    <source>
        <dbReference type="PROSITE" id="PS50132"/>
    </source>
</evidence>
<feature type="transmembrane region" description="Helical" evidence="1">
    <location>
        <begin position="12"/>
        <end position="35"/>
    </location>
</feature>
<dbReference type="KEGG" id="fas:105273565"/>
<feature type="domain" description="RGS" evidence="2">
    <location>
        <begin position="301"/>
        <end position="433"/>
    </location>
</feature>
<dbReference type="GeneID" id="105273565"/>
<dbReference type="Proteomes" id="UP000694866">
    <property type="component" value="Unplaced"/>
</dbReference>
<dbReference type="EMBL" id="GBYB01008508">
    <property type="protein sequence ID" value="JAG78275.1"/>
    <property type="molecule type" value="Transcribed_RNA"/>
</dbReference>
<evidence type="ECO:0000259" key="3">
    <source>
        <dbReference type="PROSITE" id="PS50195"/>
    </source>
</evidence>
<dbReference type="AlphaFoldDB" id="A0A0C9RN56"/>
<keyword evidence="1" id="KW-1133">Transmembrane helix</keyword>
<protein>
    <submittedName>
        <fullName evidence="6">Snx14_1 protein</fullName>
    </submittedName>
    <submittedName>
        <fullName evidence="5">Snx14_2 protein</fullName>
    </submittedName>
    <submittedName>
        <fullName evidence="8">Sorting nexin-14</fullName>
    </submittedName>
</protein>
<accession>A0A0C9RN56</accession>